<proteinExistence type="predicted"/>
<dbReference type="EMBL" id="CP094669">
    <property type="protein sequence ID" value="UOG76763.1"/>
    <property type="molecule type" value="Genomic_DNA"/>
</dbReference>
<keyword evidence="3" id="KW-1185">Reference proteome</keyword>
<evidence type="ECO:0000313" key="3">
    <source>
        <dbReference type="Proteomes" id="UP000831113"/>
    </source>
</evidence>
<dbReference type="InterPro" id="IPR032557">
    <property type="entry name" value="DUF4935"/>
</dbReference>
<sequence>MPLSIILDTNVYFTDWKLESPSARAFLDYIEKTGSRIIVPQIVWDEIEVNYRKELEKKHANYEKASEDLVALLRFYPSSRLMTFFNTEYEIDVNDEVMNYKILLSEKIGIKGGSGVMPYGMGVFKAVTDRALNKKHPFNGVNDREYKDSLLWEMVLSAFRNKSNSNDFVFISNDGNAFTDSKKDRKVLRPELQAEIDKVKGERSFYFYRDLATFVENHYAIIRSVKPKDIWDHLERFDINDAIKMLAEELSEDIAFAVINQNPGAHFSNLTEDIQSSLTFINVSQLSFYITADHKGEKLTIFQKIGIVATVDIGYIAIGTKSFDIGVRTKKVYFGSLVAVEYDKDSFKDGFNIEMLYLKEGDYLSGINQPRIAPL</sequence>
<dbReference type="CDD" id="cd09854">
    <property type="entry name" value="PIN_VapC-like"/>
    <property type="match status" value="1"/>
</dbReference>
<evidence type="ECO:0000259" key="1">
    <source>
        <dbReference type="Pfam" id="PF16289"/>
    </source>
</evidence>
<dbReference type="Pfam" id="PF16289">
    <property type="entry name" value="PIN_12"/>
    <property type="match status" value="1"/>
</dbReference>
<protein>
    <submittedName>
        <fullName evidence="2">PIN domain-containing protein</fullName>
    </submittedName>
</protein>
<evidence type="ECO:0000313" key="2">
    <source>
        <dbReference type="EMBL" id="UOG76763.1"/>
    </source>
</evidence>
<dbReference type="Proteomes" id="UP000831113">
    <property type="component" value="Chromosome"/>
</dbReference>
<name>A0ABY4D9K5_9BACT</name>
<organism evidence="2 3">
    <name type="scientific">Hymenobacter tibetensis</name>
    <dbReference type="NCBI Taxonomy" id="497967"/>
    <lineage>
        <taxon>Bacteria</taxon>
        <taxon>Pseudomonadati</taxon>
        <taxon>Bacteroidota</taxon>
        <taxon>Cytophagia</taxon>
        <taxon>Cytophagales</taxon>
        <taxon>Hymenobacteraceae</taxon>
        <taxon>Hymenobacter</taxon>
    </lineage>
</organism>
<dbReference type="RefSeq" id="WP_243801941.1">
    <property type="nucleotide sequence ID" value="NZ_CP094669.1"/>
</dbReference>
<feature type="domain" description="DUF4935" evidence="1">
    <location>
        <begin position="5"/>
        <end position="178"/>
    </location>
</feature>
<gene>
    <name evidence="2" type="ORF">MTX78_09210</name>
</gene>
<accession>A0ABY4D9K5</accession>
<reference evidence="2 3" key="1">
    <citation type="submission" date="2022-03" db="EMBL/GenBank/DDBJ databases">
        <title>Hymenobactersp. isolated from the air.</title>
        <authorList>
            <person name="Won M."/>
            <person name="Kwon S.-W."/>
        </authorList>
    </citation>
    <scope>NUCLEOTIDE SEQUENCE [LARGE SCALE GENOMIC DNA]</scope>
    <source>
        <strain evidence="2 3">KACC 21982</strain>
    </source>
</reference>